<protein>
    <submittedName>
        <fullName evidence="2">Uncharacterized protein</fullName>
    </submittedName>
</protein>
<dbReference type="Ensembl" id="ENSKMAT00000004845.1">
    <property type="protein sequence ID" value="ENSKMAP00000004759.1"/>
    <property type="gene ID" value="ENSKMAG00000003634.1"/>
</dbReference>
<proteinExistence type="predicted"/>
<sequence length="65" mass="7411">MCRLLNILLALLSRFLFAVHGVVTVWRVVAVRGEPLYWLLLTGVALLGVEMAVTLKCTRNAEWKW</sequence>
<dbReference type="AlphaFoldDB" id="A0A3Q3A1W4"/>
<dbReference type="InterPro" id="IPR019169">
    <property type="entry name" value="Transmembrane_26"/>
</dbReference>
<reference evidence="2" key="1">
    <citation type="submission" date="2025-08" db="UniProtKB">
        <authorList>
            <consortium name="Ensembl"/>
        </authorList>
    </citation>
    <scope>IDENTIFICATION</scope>
</reference>
<dbReference type="STRING" id="37003.ENSKMAP00000004759"/>
<keyword evidence="1" id="KW-0812">Transmembrane</keyword>
<dbReference type="PANTHER" id="PTHR22168:SF7">
    <property type="entry name" value="TRANSMEMBRANE PROTEIN 26-LIKE"/>
    <property type="match status" value="1"/>
</dbReference>
<evidence type="ECO:0000313" key="3">
    <source>
        <dbReference type="Proteomes" id="UP000264800"/>
    </source>
</evidence>
<reference evidence="2" key="2">
    <citation type="submission" date="2025-09" db="UniProtKB">
        <authorList>
            <consortium name="Ensembl"/>
        </authorList>
    </citation>
    <scope>IDENTIFICATION</scope>
</reference>
<dbReference type="Pfam" id="PF09772">
    <property type="entry name" value="Tmem26"/>
    <property type="match status" value="1"/>
</dbReference>
<name>A0A3Q3A1W4_KRYMA</name>
<keyword evidence="1" id="KW-0472">Membrane</keyword>
<dbReference type="Proteomes" id="UP000264800">
    <property type="component" value="Unplaced"/>
</dbReference>
<dbReference type="GeneTree" id="ENSGT00950000183462"/>
<evidence type="ECO:0000313" key="2">
    <source>
        <dbReference type="Ensembl" id="ENSKMAP00000004759.1"/>
    </source>
</evidence>
<dbReference type="PANTHER" id="PTHR22168">
    <property type="entry name" value="TMEM26 PROTEIN"/>
    <property type="match status" value="1"/>
</dbReference>
<organism evidence="2 3">
    <name type="scientific">Kryptolebias marmoratus</name>
    <name type="common">Mangrove killifish</name>
    <name type="synonym">Rivulus marmoratus</name>
    <dbReference type="NCBI Taxonomy" id="37003"/>
    <lineage>
        <taxon>Eukaryota</taxon>
        <taxon>Metazoa</taxon>
        <taxon>Chordata</taxon>
        <taxon>Craniata</taxon>
        <taxon>Vertebrata</taxon>
        <taxon>Euteleostomi</taxon>
        <taxon>Actinopterygii</taxon>
        <taxon>Neopterygii</taxon>
        <taxon>Teleostei</taxon>
        <taxon>Neoteleostei</taxon>
        <taxon>Acanthomorphata</taxon>
        <taxon>Ovalentaria</taxon>
        <taxon>Atherinomorphae</taxon>
        <taxon>Cyprinodontiformes</taxon>
        <taxon>Rivulidae</taxon>
        <taxon>Kryptolebias</taxon>
    </lineage>
</organism>
<feature type="transmembrane region" description="Helical" evidence="1">
    <location>
        <begin position="37"/>
        <end position="55"/>
    </location>
</feature>
<keyword evidence="3" id="KW-1185">Reference proteome</keyword>
<evidence type="ECO:0000256" key="1">
    <source>
        <dbReference type="SAM" id="Phobius"/>
    </source>
</evidence>
<keyword evidence="1" id="KW-1133">Transmembrane helix</keyword>
<accession>A0A3Q3A1W4</accession>
<dbReference type="OMA" id="YFWYLSC"/>